<accession>A0A2G8RCL8</accession>
<dbReference type="RefSeq" id="WP_245875703.1">
    <property type="nucleotide sequence ID" value="NZ_AWWI01000101.1"/>
</dbReference>
<keyword evidence="2" id="KW-0238">DNA-binding</keyword>
<evidence type="ECO:0000313" key="5">
    <source>
        <dbReference type="EMBL" id="PIL19299.1"/>
    </source>
</evidence>
<dbReference type="Proteomes" id="UP000231259">
    <property type="component" value="Unassembled WGS sequence"/>
</dbReference>
<dbReference type="GO" id="GO:0003677">
    <property type="term" value="F:DNA binding"/>
    <property type="evidence" value="ECO:0007669"/>
    <property type="project" value="UniProtKB-KW"/>
</dbReference>
<reference evidence="5 6" key="1">
    <citation type="submission" date="2013-09" db="EMBL/GenBank/DDBJ databases">
        <title>Genome sequencing of Phaeobacter antarcticus sp. nov. SM1211.</title>
        <authorList>
            <person name="Zhang X.-Y."/>
            <person name="Liu C."/>
            <person name="Chen X.-L."/>
            <person name="Xie B.-B."/>
            <person name="Qin Q.-L."/>
            <person name="Rong J.-C."/>
            <person name="Zhang Y.-Z."/>
        </authorList>
    </citation>
    <scope>NUCLEOTIDE SEQUENCE [LARGE SCALE GENOMIC DNA]</scope>
    <source>
        <strain evidence="5 6">SM1211</strain>
    </source>
</reference>
<name>A0A2G8RCL8_9RHOB</name>
<evidence type="ECO:0000259" key="4">
    <source>
        <dbReference type="Pfam" id="PF07729"/>
    </source>
</evidence>
<dbReference type="EMBL" id="AWWI01000101">
    <property type="protein sequence ID" value="PIL19299.1"/>
    <property type="molecule type" value="Genomic_DNA"/>
</dbReference>
<evidence type="ECO:0000256" key="1">
    <source>
        <dbReference type="ARBA" id="ARBA00023015"/>
    </source>
</evidence>
<protein>
    <recommendedName>
        <fullName evidence="4">GntR C-terminal domain-containing protein</fullName>
    </recommendedName>
</protein>
<evidence type="ECO:0000256" key="3">
    <source>
        <dbReference type="ARBA" id="ARBA00023163"/>
    </source>
</evidence>
<dbReference type="SUPFAM" id="SSF48008">
    <property type="entry name" value="GntR ligand-binding domain-like"/>
    <property type="match status" value="1"/>
</dbReference>
<dbReference type="AlphaFoldDB" id="A0A2G8RCL8"/>
<keyword evidence="3" id="KW-0804">Transcription</keyword>
<proteinExistence type="predicted"/>
<keyword evidence="1" id="KW-0805">Transcription regulation</keyword>
<sequence>MREALKMERSDLASGGGNYQGDRLFHRLIAEATQNSVLIDVIEDLWCRRECSPMWAKLHSRIFETTYRQAWFADHQAILSALQARDAAGARHAMWTHLDNVRNTLMALSDVDDPGFDGYLFEPVALKA</sequence>
<keyword evidence="6" id="KW-1185">Reference proteome</keyword>
<comment type="caution">
    <text evidence="5">The sequence shown here is derived from an EMBL/GenBank/DDBJ whole genome shotgun (WGS) entry which is preliminary data.</text>
</comment>
<evidence type="ECO:0000313" key="6">
    <source>
        <dbReference type="Proteomes" id="UP000231259"/>
    </source>
</evidence>
<dbReference type="InterPro" id="IPR011711">
    <property type="entry name" value="GntR_C"/>
</dbReference>
<dbReference type="PANTHER" id="PTHR43537:SF5">
    <property type="entry name" value="UXU OPERON TRANSCRIPTIONAL REGULATOR"/>
    <property type="match status" value="1"/>
</dbReference>
<evidence type="ECO:0000256" key="2">
    <source>
        <dbReference type="ARBA" id="ARBA00023125"/>
    </source>
</evidence>
<feature type="domain" description="GntR C-terminal" evidence="4">
    <location>
        <begin position="3"/>
        <end position="99"/>
    </location>
</feature>
<dbReference type="Pfam" id="PF07729">
    <property type="entry name" value="FCD"/>
    <property type="match status" value="1"/>
</dbReference>
<dbReference type="InterPro" id="IPR008920">
    <property type="entry name" value="TF_FadR/GntR_C"/>
</dbReference>
<gene>
    <name evidence="5" type="ORF">P775_15345</name>
</gene>
<organism evidence="5 6">
    <name type="scientific">Puniceibacterium antarcticum</name>
    <dbReference type="NCBI Taxonomy" id="1206336"/>
    <lineage>
        <taxon>Bacteria</taxon>
        <taxon>Pseudomonadati</taxon>
        <taxon>Pseudomonadota</taxon>
        <taxon>Alphaproteobacteria</taxon>
        <taxon>Rhodobacterales</taxon>
        <taxon>Paracoccaceae</taxon>
        <taxon>Puniceibacterium</taxon>
    </lineage>
</organism>
<dbReference type="PANTHER" id="PTHR43537">
    <property type="entry name" value="TRANSCRIPTIONAL REGULATOR, GNTR FAMILY"/>
    <property type="match status" value="1"/>
</dbReference>
<dbReference type="Gene3D" id="1.20.120.530">
    <property type="entry name" value="GntR ligand-binding domain-like"/>
    <property type="match status" value="1"/>
</dbReference>